<proteinExistence type="inferred from homology"/>
<keyword evidence="8 11" id="KW-0238">DNA-binding</keyword>
<evidence type="ECO:0000256" key="10">
    <source>
        <dbReference type="ARBA" id="ARBA00023235"/>
    </source>
</evidence>
<dbReference type="InterPro" id="IPR006344">
    <property type="entry name" value="RecD"/>
</dbReference>
<dbReference type="InterPro" id="IPR049550">
    <property type="entry name" value="RecD_N"/>
</dbReference>
<dbReference type="STRING" id="1429083.GCA_001885685_02225"/>
<dbReference type="Pfam" id="PF13538">
    <property type="entry name" value="UvrD_C_2"/>
    <property type="match status" value="1"/>
</dbReference>
<dbReference type="SUPFAM" id="SSF52540">
    <property type="entry name" value="P-loop containing nucleoside triphosphate hydrolases"/>
    <property type="match status" value="2"/>
</dbReference>
<dbReference type="AlphaFoldDB" id="A0A1H7T3L7"/>
<comment type="subunit">
    <text evidence="11">Heterotrimer of RecB, RecC and RecD. All subunits contribute to DNA-binding.</text>
</comment>
<keyword evidence="3 11" id="KW-0227">DNA damage</keyword>
<comment type="similarity">
    <text evidence="11">Belongs to the RecD family.</text>
</comment>
<evidence type="ECO:0000256" key="2">
    <source>
        <dbReference type="ARBA" id="ARBA00022741"/>
    </source>
</evidence>
<evidence type="ECO:0000256" key="8">
    <source>
        <dbReference type="ARBA" id="ARBA00023125"/>
    </source>
</evidence>
<evidence type="ECO:0000259" key="13">
    <source>
        <dbReference type="Pfam" id="PF21185"/>
    </source>
</evidence>
<dbReference type="GO" id="GO:0016887">
    <property type="term" value="F:ATP hydrolysis activity"/>
    <property type="evidence" value="ECO:0007669"/>
    <property type="project" value="RHEA"/>
</dbReference>
<dbReference type="GO" id="GO:0005524">
    <property type="term" value="F:ATP binding"/>
    <property type="evidence" value="ECO:0007669"/>
    <property type="project" value="UniProtKB-UniRule"/>
</dbReference>
<dbReference type="InterPro" id="IPR027785">
    <property type="entry name" value="UvrD-like_helicase_C"/>
</dbReference>
<accession>A0A1H7T3L7</accession>
<evidence type="ECO:0000256" key="4">
    <source>
        <dbReference type="ARBA" id="ARBA00022801"/>
    </source>
</evidence>
<dbReference type="Proteomes" id="UP000185766">
    <property type="component" value="Unassembled WGS sequence"/>
</dbReference>
<evidence type="ECO:0000256" key="6">
    <source>
        <dbReference type="ARBA" id="ARBA00022839"/>
    </source>
</evidence>
<dbReference type="NCBIfam" id="TIGR01447">
    <property type="entry name" value="recD"/>
    <property type="match status" value="1"/>
</dbReference>
<evidence type="ECO:0000256" key="1">
    <source>
        <dbReference type="ARBA" id="ARBA00022722"/>
    </source>
</evidence>
<dbReference type="InterPro" id="IPR041851">
    <property type="entry name" value="RecD_N_sf"/>
</dbReference>
<evidence type="ECO:0000256" key="3">
    <source>
        <dbReference type="ARBA" id="ARBA00022763"/>
    </source>
</evidence>
<dbReference type="HAMAP" id="MF_01487">
    <property type="entry name" value="RecD"/>
    <property type="match status" value="1"/>
</dbReference>
<keyword evidence="15" id="KW-1185">Reference proteome</keyword>
<feature type="binding site" evidence="11">
    <location>
        <begin position="188"/>
        <end position="195"/>
    </location>
    <ligand>
        <name>ATP</name>
        <dbReference type="ChEBI" id="CHEBI:30616"/>
    </ligand>
</feature>
<dbReference type="EMBL" id="FOAS01000022">
    <property type="protein sequence ID" value="SEL78864.1"/>
    <property type="molecule type" value="Genomic_DNA"/>
</dbReference>
<dbReference type="GO" id="GO:0009338">
    <property type="term" value="C:exodeoxyribonuclease V complex"/>
    <property type="evidence" value="ECO:0007669"/>
    <property type="project" value="InterPro"/>
</dbReference>
<dbReference type="Gene3D" id="3.40.50.300">
    <property type="entry name" value="P-loop containing nucleotide triphosphate hydrolases"/>
    <property type="match status" value="3"/>
</dbReference>
<dbReference type="GO" id="GO:0003677">
    <property type="term" value="F:DNA binding"/>
    <property type="evidence" value="ECO:0007669"/>
    <property type="project" value="UniProtKB-UniRule"/>
</dbReference>
<organism evidence="14 15">
    <name type="scientific">Atopomonas hussainii</name>
    <dbReference type="NCBI Taxonomy" id="1429083"/>
    <lineage>
        <taxon>Bacteria</taxon>
        <taxon>Pseudomonadati</taxon>
        <taxon>Pseudomonadota</taxon>
        <taxon>Gammaproteobacteria</taxon>
        <taxon>Pseudomonadales</taxon>
        <taxon>Pseudomonadaceae</taxon>
        <taxon>Atopomonas</taxon>
    </lineage>
</organism>
<keyword evidence="6 11" id="KW-0269">Exonuclease</keyword>
<evidence type="ECO:0000313" key="15">
    <source>
        <dbReference type="Proteomes" id="UP000185766"/>
    </source>
</evidence>
<dbReference type="CDD" id="cd17933">
    <property type="entry name" value="DEXSc_RecD-like"/>
    <property type="match status" value="1"/>
</dbReference>
<gene>
    <name evidence="11" type="primary">recD</name>
    <name evidence="14" type="ORF">SAMN05216214_12218</name>
</gene>
<dbReference type="Gene3D" id="1.10.10.1020">
    <property type="entry name" value="RecBCD complex, subunit RecD, N-terminal domain"/>
    <property type="match status" value="1"/>
</dbReference>
<comment type="function">
    <text evidence="11">A helicase/nuclease that prepares dsDNA breaks (DSB) for recombinational DNA repair. Binds to DSBs and unwinds DNA via a highly rapid and processive ATP-dependent bidirectional helicase activity. Unwinds dsDNA until it encounters a Chi (crossover hotspot instigator) sequence from the 3' direction. Cuts ssDNA a few nucleotides 3' to the Chi site. The properties and activities of the enzyme are changed at Chi. The Chi-altered holoenzyme produces a long 3'-ssDNA overhang and facilitates RecA-binding to the ssDNA for homologous DNA recombination and repair. Holoenzyme degrades any linearized DNA that is unable to undergo homologous recombination. In the holoenzyme this subunit has ssDNA-dependent ATPase and 5'-3' helicase activity. When added to pre-assembled RecBC greatly stimulates nuclease activity and augments holoenzyme processivity. Negatively regulates the RecA-loading ability of RecBCD.</text>
</comment>
<dbReference type="EC" id="5.6.2.3" evidence="11"/>
<dbReference type="CDD" id="cd18809">
    <property type="entry name" value="SF1_C_RecD"/>
    <property type="match status" value="1"/>
</dbReference>
<evidence type="ECO:0000256" key="9">
    <source>
        <dbReference type="ARBA" id="ARBA00023204"/>
    </source>
</evidence>
<feature type="domain" description="UvrD-like helicase C-terminal" evidence="12">
    <location>
        <begin position="557"/>
        <end position="603"/>
    </location>
</feature>
<dbReference type="InterPro" id="IPR027417">
    <property type="entry name" value="P-loop_NTPase"/>
</dbReference>
<keyword evidence="10 11" id="KW-0413">Isomerase</keyword>
<keyword evidence="2 11" id="KW-0547">Nucleotide-binding</keyword>
<comment type="miscellaneous">
    <text evidence="11">In the RecBCD complex, RecB has a slow 3'-5' helicase, an exonuclease activity and loads RecA onto ssDNA, RecD has a fast 5'-3' helicase activity, while RecC stimulates the ATPase and processivity of the RecB helicase and contributes to recognition of the Chi site.</text>
</comment>
<dbReference type="GO" id="GO:0043139">
    <property type="term" value="F:5'-3' DNA helicase activity"/>
    <property type="evidence" value="ECO:0007669"/>
    <property type="project" value="UniProtKB-UniRule"/>
</dbReference>
<dbReference type="RefSeq" id="WP_083394367.1">
    <property type="nucleotide sequence ID" value="NZ_FOAS01000022.1"/>
</dbReference>
<name>A0A1H7T3L7_9GAMM</name>
<evidence type="ECO:0000256" key="11">
    <source>
        <dbReference type="HAMAP-Rule" id="MF_01487"/>
    </source>
</evidence>
<keyword evidence="7 11" id="KW-0067">ATP-binding</keyword>
<evidence type="ECO:0000256" key="7">
    <source>
        <dbReference type="ARBA" id="ARBA00022840"/>
    </source>
</evidence>
<evidence type="ECO:0000313" key="14">
    <source>
        <dbReference type="EMBL" id="SEL78864.1"/>
    </source>
</evidence>
<protein>
    <recommendedName>
        <fullName evidence="11">RecBCD enzyme subunit RecD</fullName>
        <ecNumber evidence="11">5.6.2.3</ecNumber>
    </recommendedName>
    <alternativeName>
        <fullName evidence="11">DNA 5'-3' helicase subunit RecD</fullName>
    </alternativeName>
    <alternativeName>
        <fullName evidence="11">Exonuclease V subunit RecD</fullName>
        <shortName evidence="11">ExoV subunit RecD</shortName>
    </alternativeName>
    <alternativeName>
        <fullName evidence="11">Helicase/nuclease RecBCD subunit RecD</fullName>
    </alternativeName>
</protein>
<comment type="catalytic activity">
    <reaction evidence="11">
        <text>ATP + H2O = ADP + phosphate + H(+)</text>
        <dbReference type="Rhea" id="RHEA:13065"/>
        <dbReference type="ChEBI" id="CHEBI:15377"/>
        <dbReference type="ChEBI" id="CHEBI:15378"/>
        <dbReference type="ChEBI" id="CHEBI:30616"/>
        <dbReference type="ChEBI" id="CHEBI:43474"/>
        <dbReference type="ChEBI" id="CHEBI:456216"/>
        <dbReference type="EC" id="5.6.2.3"/>
    </reaction>
</comment>
<dbReference type="PANTHER" id="PTHR43788:SF6">
    <property type="entry name" value="DNA HELICASE B"/>
    <property type="match status" value="1"/>
</dbReference>
<evidence type="ECO:0000259" key="12">
    <source>
        <dbReference type="Pfam" id="PF13538"/>
    </source>
</evidence>
<dbReference type="Pfam" id="PF21185">
    <property type="entry name" value="RecD_N"/>
    <property type="match status" value="1"/>
</dbReference>
<dbReference type="GO" id="GO:0000724">
    <property type="term" value="P:double-strand break repair via homologous recombination"/>
    <property type="evidence" value="ECO:0007669"/>
    <property type="project" value="UniProtKB-UniRule"/>
</dbReference>
<feature type="domain" description="RecBCD enzyme subunit RecD N-terminal" evidence="13">
    <location>
        <begin position="18"/>
        <end position="122"/>
    </location>
</feature>
<dbReference type="InterPro" id="IPR050534">
    <property type="entry name" value="Coronavir_polyprotein_1ab"/>
</dbReference>
<keyword evidence="5 11" id="KW-0347">Helicase</keyword>
<keyword evidence="4 11" id="KW-0378">Hydrolase</keyword>
<reference evidence="14 15" key="1">
    <citation type="submission" date="2016-10" db="EMBL/GenBank/DDBJ databases">
        <authorList>
            <person name="de Groot N.N."/>
        </authorList>
    </citation>
    <scope>NUCLEOTIDE SEQUENCE [LARGE SCALE GENOMIC DNA]</scope>
    <source>
        <strain evidence="14 15">JCM 19513</strain>
    </source>
</reference>
<dbReference type="GO" id="GO:0017116">
    <property type="term" value="F:single-stranded DNA helicase activity"/>
    <property type="evidence" value="ECO:0007669"/>
    <property type="project" value="TreeGrafter"/>
</dbReference>
<dbReference type="PANTHER" id="PTHR43788">
    <property type="entry name" value="DNA2/NAM7 HELICASE FAMILY MEMBER"/>
    <property type="match status" value="1"/>
</dbReference>
<keyword evidence="1 11" id="KW-0540">Nuclease</keyword>
<dbReference type="GO" id="GO:0008854">
    <property type="term" value="F:exodeoxyribonuclease V activity"/>
    <property type="evidence" value="ECO:0007669"/>
    <property type="project" value="InterPro"/>
</dbReference>
<dbReference type="FunFam" id="3.40.50.300:FF:000912">
    <property type="entry name" value="RecBCD enzyme subunit RecD"/>
    <property type="match status" value="1"/>
</dbReference>
<sequence length="632" mass="68840">MSNLSLSELHSLLDKAVEAGGLRRLDRAVAQFLAEHGEADGRVLLAAAMASAQLGHGHTCLDLAHALRDAGRLLYADKPDDTQRLPDWSLADWQTALSQSACVATDDQHPDRPLHLNGTRLYLRRQWQYESQVAAGIQQRLQQLDLPLPALRELLDELFPQDANTPQPDWQKIACALAARSGFAIITGGPGTGKTTTVVRLLGLLQTLAQQQGSRSLRIRLAAPTGKAAARLNESIAGAVNRLAVSDEIRASIPSEVTTLHRLLGPLPDSRRFRHHRGNPLHLDVLVIDEASMIDLEMMAFVLDALPSHARLILLGDKDQLASVEAGAVLGDLCAQAEAGGYSTATCEWLTQATGCDLSHWHSAQPRALDQHVAMLRFSRRFAGDSGIGRLASAVNAGQLPDDVWNNHDTQLLALNGEHDPQLDVLCLAGYSGYLSAVQQPPQNSDDAAWEEWADGCLSSYSQFQLLTPLRQGPWGVDGLNQRIAEHLHQHGLLSSAHGWYAGRPVLMSHNDYQLGLMNGDVGLTLTDPTGELVVVFKVNNQLKRIRPSRLPSVSTVFAMTVHKSQGSEFRHTALIMPPEPSPLLTRELLYTGITRAQQRFTLLSANRALLKQAAATRTERVSGLGERFGDG</sequence>
<keyword evidence="9 11" id="KW-0234">DNA repair</keyword>
<evidence type="ECO:0000256" key="5">
    <source>
        <dbReference type="ARBA" id="ARBA00022806"/>
    </source>
</evidence>
<dbReference type="Pfam" id="PF13245">
    <property type="entry name" value="AAA_19"/>
    <property type="match status" value="1"/>
</dbReference>